<accession>A0A6L7GHQ2</accession>
<gene>
    <name evidence="1" type="ORF">GRI44_09730</name>
</gene>
<dbReference type="OrthoDB" id="8478682at2"/>
<protein>
    <submittedName>
        <fullName evidence="1">DUF3800 domain-containing protein</fullName>
    </submittedName>
</protein>
<dbReference type="InterPro" id="IPR024524">
    <property type="entry name" value="DUF3800"/>
</dbReference>
<dbReference type="Proteomes" id="UP000473531">
    <property type="component" value="Unassembled WGS sequence"/>
</dbReference>
<proteinExistence type="predicted"/>
<dbReference type="Pfam" id="PF12686">
    <property type="entry name" value="DUF3800"/>
    <property type="match status" value="1"/>
</dbReference>
<reference evidence="1 2" key="1">
    <citation type="submission" date="2019-12" db="EMBL/GenBank/DDBJ databases">
        <title>Genomic-based taxomic classification of the family Erythrobacteraceae.</title>
        <authorList>
            <person name="Xu L."/>
        </authorList>
    </citation>
    <scope>NUCLEOTIDE SEQUENCE [LARGE SCALE GENOMIC DNA]</scope>
    <source>
        <strain evidence="1 2">KCTC 52259</strain>
    </source>
</reference>
<dbReference type="RefSeq" id="WP_160601609.1">
    <property type="nucleotide sequence ID" value="NZ_WTYU01000002.1"/>
</dbReference>
<dbReference type="EMBL" id="WTYU01000002">
    <property type="protein sequence ID" value="MXP15026.1"/>
    <property type="molecule type" value="Genomic_DNA"/>
</dbReference>
<keyword evidence="2" id="KW-1185">Reference proteome</keyword>
<sequence length="272" mass="30971">MPLEKLPPCGLHTFYADESDDKKTYIMTCVAVPTFGATADDVPILWNHYHTKAKEWRKGLKDHYNIPVGKELKGSKLATGRNSYDGGRGRLYGSKAIEAYRFALDTLDFLPNNSIFSVTCERDYKLYGHTRLEAVLYAMFQRIQRKCVSERLAALIFFDEGHAEYRRLYRKACVHLPTGSSQGNWASGASTKNVPLDRTIKDANFKDSKQSHFVQIADIVAYATLMKMRGEMDRLSDKEKSLAAVDLFNWIPKDKLNRKVDMKTLDGIKRLG</sequence>
<evidence type="ECO:0000313" key="1">
    <source>
        <dbReference type="EMBL" id="MXP15026.1"/>
    </source>
</evidence>
<comment type="caution">
    <text evidence="1">The sequence shown here is derived from an EMBL/GenBank/DDBJ whole genome shotgun (WGS) entry which is preliminary data.</text>
</comment>
<name>A0A6L7GHQ2_9SPHN</name>
<organism evidence="1 2">
    <name type="scientific">Allopontixanthobacter confluentis</name>
    <dbReference type="NCBI Taxonomy" id="1849021"/>
    <lineage>
        <taxon>Bacteria</taxon>
        <taxon>Pseudomonadati</taxon>
        <taxon>Pseudomonadota</taxon>
        <taxon>Alphaproteobacteria</taxon>
        <taxon>Sphingomonadales</taxon>
        <taxon>Erythrobacteraceae</taxon>
        <taxon>Allopontixanthobacter</taxon>
    </lineage>
</organism>
<dbReference type="AlphaFoldDB" id="A0A6L7GHQ2"/>
<evidence type="ECO:0000313" key="2">
    <source>
        <dbReference type="Proteomes" id="UP000473531"/>
    </source>
</evidence>